<evidence type="ECO:0000313" key="3">
    <source>
        <dbReference type="WBParaSite" id="L893_g6428.t1"/>
    </source>
</evidence>
<dbReference type="Proteomes" id="UP000095287">
    <property type="component" value="Unplaced"/>
</dbReference>
<keyword evidence="2" id="KW-1185">Reference proteome</keyword>
<reference evidence="3" key="1">
    <citation type="submission" date="2016-11" db="UniProtKB">
        <authorList>
            <consortium name="WormBaseParasite"/>
        </authorList>
    </citation>
    <scope>IDENTIFICATION</scope>
</reference>
<accession>A0A1I8AJN7</accession>
<proteinExistence type="predicted"/>
<dbReference type="WBParaSite" id="L893_g6428.t1">
    <property type="protein sequence ID" value="L893_g6428.t1"/>
    <property type="gene ID" value="L893_g6428"/>
</dbReference>
<protein>
    <submittedName>
        <fullName evidence="3">Secreted protein</fullName>
    </submittedName>
</protein>
<feature type="chain" id="PRO_5009314733" evidence="1">
    <location>
        <begin position="20"/>
        <end position="97"/>
    </location>
</feature>
<dbReference type="AlphaFoldDB" id="A0A1I8AJN7"/>
<feature type="signal peptide" evidence="1">
    <location>
        <begin position="1"/>
        <end position="19"/>
    </location>
</feature>
<organism evidence="2 3">
    <name type="scientific">Steinernema glaseri</name>
    <dbReference type="NCBI Taxonomy" id="37863"/>
    <lineage>
        <taxon>Eukaryota</taxon>
        <taxon>Metazoa</taxon>
        <taxon>Ecdysozoa</taxon>
        <taxon>Nematoda</taxon>
        <taxon>Chromadorea</taxon>
        <taxon>Rhabditida</taxon>
        <taxon>Tylenchina</taxon>
        <taxon>Panagrolaimomorpha</taxon>
        <taxon>Strongyloidoidea</taxon>
        <taxon>Steinernematidae</taxon>
        <taxon>Steinernema</taxon>
    </lineage>
</organism>
<sequence length="97" mass="11303">MVLWQSQLIVVLDFWLLESVVCPWHRSQKTFKDSGTSINSNRLMVNQSFFKLCRLLTWSTDRKIAIVEGEFLVLRKNLSPTLEDLSSTEESESLRII</sequence>
<keyword evidence="1" id="KW-0732">Signal</keyword>
<evidence type="ECO:0000256" key="1">
    <source>
        <dbReference type="SAM" id="SignalP"/>
    </source>
</evidence>
<name>A0A1I8AJN7_9BILA</name>
<evidence type="ECO:0000313" key="2">
    <source>
        <dbReference type="Proteomes" id="UP000095287"/>
    </source>
</evidence>